<dbReference type="Proteomes" id="UP000625574">
    <property type="component" value="Unassembled WGS sequence"/>
</dbReference>
<dbReference type="RefSeq" id="WP_198735510.1">
    <property type="nucleotide sequence ID" value="NZ_JAEIOT010000005.1"/>
</dbReference>
<keyword evidence="2" id="KW-1185">Reference proteome</keyword>
<protein>
    <submittedName>
        <fullName evidence="1">Uncharacterized protein</fullName>
    </submittedName>
</protein>
<dbReference type="EMBL" id="JAEIOT010000005">
    <property type="protein sequence ID" value="MBI9000046.1"/>
    <property type="molecule type" value="Genomic_DNA"/>
</dbReference>
<sequence length="79" mass="8745">MDTHPSYQCTGIPGIGTLRLYDDGRILLGDDTRITHEQLAGMVLMLTRAAFASRDIIVAGTLRRDHEQTSQLEALADFN</sequence>
<proteinExistence type="predicted"/>
<organism evidence="1 2">
    <name type="scientific">Corynebacterium marambiense</name>
    <dbReference type="NCBI Taxonomy" id="2765364"/>
    <lineage>
        <taxon>Bacteria</taxon>
        <taxon>Bacillati</taxon>
        <taxon>Actinomycetota</taxon>
        <taxon>Actinomycetes</taxon>
        <taxon>Mycobacteriales</taxon>
        <taxon>Corynebacteriaceae</taxon>
        <taxon>Corynebacterium</taxon>
    </lineage>
</organism>
<gene>
    <name evidence="1" type="ORF">JDV76_03550</name>
</gene>
<evidence type="ECO:0000313" key="2">
    <source>
        <dbReference type="Proteomes" id="UP000625574"/>
    </source>
</evidence>
<comment type="caution">
    <text evidence="1">The sequence shown here is derived from an EMBL/GenBank/DDBJ whole genome shotgun (WGS) entry which is preliminary data.</text>
</comment>
<accession>A0ABS0VTE6</accession>
<reference evidence="1 2" key="1">
    <citation type="submission" date="2020-12" db="EMBL/GenBank/DDBJ databases">
        <title>Genome public.</title>
        <authorList>
            <person name="Sun Q."/>
        </authorList>
    </citation>
    <scope>NUCLEOTIDE SEQUENCE [LARGE SCALE GENOMIC DNA]</scope>
    <source>
        <strain evidence="1 2">CCM 8864</strain>
    </source>
</reference>
<evidence type="ECO:0000313" key="1">
    <source>
        <dbReference type="EMBL" id="MBI9000046.1"/>
    </source>
</evidence>
<name>A0ABS0VTE6_9CORY</name>